<protein>
    <submittedName>
        <fullName evidence="2">Uncharacterized protein</fullName>
    </submittedName>
</protein>
<dbReference type="Proteomes" id="UP000266313">
    <property type="component" value="Chromosome"/>
</dbReference>
<organism evidence="2 3">
    <name type="scientific">Methylocaldum marinum</name>
    <dbReference type="NCBI Taxonomy" id="1432792"/>
    <lineage>
        <taxon>Bacteria</taxon>
        <taxon>Pseudomonadati</taxon>
        <taxon>Pseudomonadota</taxon>
        <taxon>Gammaproteobacteria</taxon>
        <taxon>Methylococcales</taxon>
        <taxon>Methylococcaceae</taxon>
        <taxon>Methylocaldum</taxon>
    </lineage>
</organism>
<reference evidence="2 3" key="1">
    <citation type="submission" date="2016-12" db="EMBL/GenBank/DDBJ databases">
        <title>Genome sequencing of Methylocaldum marinum.</title>
        <authorList>
            <person name="Takeuchi M."/>
            <person name="Kamagata Y."/>
            <person name="Hiraoka S."/>
            <person name="Oshima K."/>
            <person name="Hattori M."/>
            <person name="Iwasaki W."/>
        </authorList>
    </citation>
    <scope>NUCLEOTIDE SEQUENCE [LARGE SCALE GENOMIC DNA]</scope>
    <source>
        <strain evidence="2 3">S8</strain>
    </source>
</reference>
<accession>A0A286P3R5</accession>
<dbReference type="RefSeq" id="WP_145986374.1">
    <property type="nucleotide sequence ID" value="NZ_AP017928.1"/>
</dbReference>
<evidence type="ECO:0000313" key="3">
    <source>
        <dbReference type="Proteomes" id="UP000266313"/>
    </source>
</evidence>
<dbReference type="KEGG" id="mmai:sS8_0319"/>
<gene>
    <name evidence="2" type="ORF">sS8_0319</name>
</gene>
<keyword evidence="3" id="KW-1185">Reference proteome</keyword>
<feature type="region of interest" description="Disordered" evidence="1">
    <location>
        <begin position="131"/>
        <end position="154"/>
    </location>
</feature>
<evidence type="ECO:0000313" key="2">
    <source>
        <dbReference type="EMBL" id="BBA32287.1"/>
    </source>
</evidence>
<evidence type="ECO:0000256" key="1">
    <source>
        <dbReference type="SAM" id="MobiDB-lite"/>
    </source>
</evidence>
<proteinExistence type="predicted"/>
<sequence>MARTKLQGFFATGSGVGVPTGDKLTLHTYFSQGGTDDAISAPLEFTVGELMDSALLDYSVKKQYLAAGARSLKGILRIEFTEAEHKLALPEKCLVSLDTGSTFEDKLDTMEAWEDDDAAPESPELIGPEEQILPTAPGMSDDALPELRSDSGRATAIPIDNKATAEQELFSPNELTPEIP</sequence>
<dbReference type="EMBL" id="AP017928">
    <property type="protein sequence ID" value="BBA32287.1"/>
    <property type="molecule type" value="Genomic_DNA"/>
</dbReference>
<dbReference type="OrthoDB" id="5569646at2"/>
<name>A0A286P3R5_9GAMM</name>
<dbReference type="AlphaFoldDB" id="A0A286P3R5"/>